<keyword evidence="11" id="KW-0325">Glycoprotein</keyword>
<evidence type="ECO:0000256" key="12">
    <source>
        <dbReference type="ARBA" id="ARBA00047930"/>
    </source>
</evidence>
<keyword evidence="9" id="KW-0560">Oxidoreductase</keyword>
<accession>A0A6F9DPP2</accession>
<evidence type="ECO:0000313" key="15">
    <source>
        <dbReference type="EMBL" id="CAB3264953.1"/>
    </source>
</evidence>
<reference evidence="15" key="1">
    <citation type="submission" date="2020-04" db="EMBL/GenBank/DDBJ databases">
        <authorList>
            <person name="Neveu A P."/>
        </authorList>
    </citation>
    <scope>NUCLEOTIDE SEQUENCE</scope>
    <source>
        <tissue evidence="15">Whole embryo</tissue>
    </source>
</reference>
<dbReference type="Gene3D" id="2.60.120.620">
    <property type="entry name" value="q2cbj1_9rhob like domain"/>
    <property type="match status" value="1"/>
</dbReference>
<comment type="catalytic activity">
    <reaction evidence="12">
        <text>L-lysyl-[collagen] + 2-oxoglutarate + O2 = (5R)-5-hydroxy-L-lysyl-[collagen] + succinate + CO2</text>
        <dbReference type="Rhea" id="RHEA:16569"/>
        <dbReference type="Rhea" id="RHEA-COMP:12751"/>
        <dbReference type="Rhea" id="RHEA-COMP:12752"/>
        <dbReference type="ChEBI" id="CHEBI:15379"/>
        <dbReference type="ChEBI" id="CHEBI:16526"/>
        <dbReference type="ChEBI" id="CHEBI:16810"/>
        <dbReference type="ChEBI" id="CHEBI:29969"/>
        <dbReference type="ChEBI" id="CHEBI:30031"/>
        <dbReference type="ChEBI" id="CHEBI:133442"/>
        <dbReference type="EC" id="1.14.11.4"/>
    </reaction>
</comment>
<dbReference type="Pfam" id="PF03171">
    <property type="entry name" value="2OG-FeII_Oxy"/>
    <property type="match status" value="1"/>
</dbReference>
<comment type="subcellular location">
    <subcellularLocation>
        <location evidence="2">Endoplasmic reticulum</location>
    </subcellularLocation>
</comment>
<dbReference type="PANTHER" id="PTHR10730:SF45">
    <property type="entry name" value="PROCOLLAGEN-LYSINE,2-OXOGLUTARATE 5-DIOXYGENASE"/>
    <property type="match status" value="1"/>
</dbReference>
<dbReference type="InterPro" id="IPR006620">
    <property type="entry name" value="Pro_4_hyd_alph"/>
</dbReference>
<dbReference type="InterPro" id="IPR044861">
    <property type="entry name" value="IPNS-like_FE2OG_OXY"/>
</dbReference>
<keyword evidence="5 13" id="KW-0732">Signal</keyword>
<evidence type="ECO:0000256" key="11">
    <source>
        <dbReference type="ARBA" id="ARBA00023180"/>
    </source>
</evidence>
<dbReference type="Pfam" id="PF25342">
    <property type="entry name" value="GT_PLOD"/>
    <property type="match status" value="1"/>
</dbReference>
<evidence type="ECO:0000256" key="2">
    <source>
        <dbReference type="ARBA" id="ARBA00004240"/>
    </source>
</evidence>
<evidence type="ECO:0000256" key="5">
    <source>
        <dbReference type="ARBA" id="ARBA00022729"/>
    </source>
</evidence>
<protein>
    <recommendedName>
        <fullName evidence="3">procollagen-lysine 5-dioxygenase</fullName>
        <ecNumber evidence="3">1.14.11.4</ecNumber>
    </recommendedName>
</protein>
<dbReference type="GO" id="GO:0008475">
    <property type="term" value="F:procollagen-lysine 5-dioxygenase activity"/>
    <property type="evidence" value="ECO:0007669"/>
    <property type="project" value="UniProtKB-EC"/>
</dbReference>
<feature type="domain" description="Fe2OG dioxygenase" evidence="14">
    <location>
        <begin position="640"/>
        <end position="733"/>
    </location>
</feature>
<dbReference type="InterPro" id="IPR057589">
    <property type="entry name" value="GT_PLOD"/>
</dbReference>
<organism evidence="15">
    <name type="scientific">Phallusia mammillata</name>
    <dbReference type="NCBI Taxonomy" id="59560"/>
    <lineage>
        <taxon>Eukaryota</taxon>
        <taxon>Metazoa</taxon>
        <taxon>Chordata</taxon>
        <taxon>Tunicata</taxon>
        <taxon>Ascidiacea</taxon>
        <taxon>Phlebobranchia</taxon>
        <taxon>Ascidiidae</taxon>
        <taxon>Phallusia</taxon>
    </lineage>
</organism>
<evidence type="ECO:0000256" key="6">
    <source>
        <dbReference type="ARBA" id="ARBA00022824"/>
    </source>
</evidence>
<dbReference type="SMART" id="SM00702">
    <property type="entry name" value="P4Hc"/>
    <property type="match status" value="1"/>
</dbReference>
<name>A0A6F9DPP2_9ASCI</name>
<dbReference type="GO" id="GO:0031418">
    <property type="term" value="F:L-ascorbic acid binding"/>
    <property type="evidence" value="ECO:0007669"/>
    <property type="project" value="UniProtKB-KW"/>
</dbReference>
<dbReference type="EC" id="1.14.11.4" evidence="3"/>
<evidence type="ECO:0000256" key="8">
    <source>
        <dbReference type="ARBA" id="ARBA00022964"/>
    </source>
</evidence>
<evidence type="ECO:0000259" key="14">
    <source>
        <dbReference type="PROSITE" id="PS51471"/>
    </source>
</evidence>
<keyword evidence="7" id="KW-0847">Vitamin C</keyword>
<dbReference type="AlphaFoldDB" id="A0A6F9DPP2"/>
<evidence type="ECO:0000256" key="3">
    <source>
        <dbReference type="ARBA" id="ARBA00012264"/>
    </source>
</evidence>
<dbReference type="SUPFAM" id="SSF53448">
    <property type="entry name" value="Nucleotide-diphospho-sugar transferases"/>
    <property type="match status" value="1"/>
</dbReference>
<dbReference type="PANTHER" id="PTHR10730">
    <property type="entry name" value="PROCOLLAGEN-LYSINE,2-OXOGLUTARATE 5-DIOXYGENASE/GLYCOSYLTRANSFERASE 25 FAMILY MEMBER"/>
    <property type="match status" value="1"/>
</dbReference>
<dbReference type="EMBL" id="LR789091">
    <property type="protein sequence ID" value="CAB3264953.1"/>
    <property type="molecule type" value="mRNA"/>
</dbReference>
<evidence type="ECO:0000256" key="1">
    <source>
        <dbReference type="ARBA" id="ARBA00001961"/>
    </source>
</evidence>
<dbReference type="InterPro" id="IPR050757">
    <property type="entry name" value="Collagen_mod_GT25"/>
</dbReference>
<dbReference type="InterPro" id="IPR005123">
    <property type="entry name" value="Oxoglu/Fe-dep_dioxygenase_dom"/>
</dbReference>
<dbReference type="PROSITE" id="PS51471">
    <property type="entry name" value="FE2OG_OXY"/>
    <property type="match status" value="1"/>
</dbReference>
<evidence type="ECO:0000256" key="4">
    <source>
        <dbReference type="ARBA" id="ARBA00022723"/>
    </source>
</evidence>
<dbReference type="InterPro" id="IPR029044">
    <property type="entry name" value="Nucleotide-diphossugar_trans"/>
</dbReference>
<dbReference type="GO" id="GO:0005506">
    <property type="term" value="F:iron ion binding"/>
    <property type="evidence" value="ECO:0007669"/>
    <property type="project" value="InterPro"/>
</dbReference>
<keyword evidence="8 15" id="KW-0223">Dioxygenase</keyword>
<evidence type="ECO:0000256" key="7">
    <source>
        <dbReference type="ARBA" id="ARBA00022896"/>
    </source>
</evidence>
<evidence type="ECO:0000256" key="9">
    <source>
        <dbReference type="ARBA" id="ARBA00023002"/>
    </source>
</evidence>
<evidence type="ECO:0000256" key="13">
    <source>
        <dbReference type="SAM" id="SignalP"/>
    </source>
</evidence>
<feature type="chain" id="PRO_5026043497" description="procollagen-lysine 5-dioxygenase" evidence="13">
    <location>
        <begin position="19"/>
        <end position="733"/>
    </location>
</feature>
<keyword evidence="6" id="KW-0256">Endoplasmic reticulum</keyword>
<dbReference type="GO" id="GO:0005783">
    <property type="term" value="C:endoplasmic reticulum"/>
    <property type="evidence" value="ECO:0007669"/>
    <property type="project" value="UniProtKB-SubCell"/>
</dbReference>
<evidence type="ECO:0000256" key="10">
    <source>
        <dbReference type="ARBA" id="ARBA00023004"/>
    </source>
</evidence>
<proteinExistence type="evidence at transcript level"/>
<keyword evidence="10" id="KW-0408">Iron</keyword>
<keyword evidence="4" id="KW-0479">Metal-binding</keyword>
<sequence>MILYLLYALVLFAQSGLTTQEATDSTSDLDLLIVTVATDETDGYKRFADSLKYFNLDVLVLGMNEEWTGGDVRVTVGGGMKVNLLKKALGKYKDNQNLVLFFTDSYDVVFAAGKDEILGKFKNFNSKLIFSAETTIWPDASLKSQYPEVNVGKRFLCSGGIIGYAPQFWAAINQWDLVDTDDDQLYYTKLYLNEGIRAELNMSLDHTSKLVQNINFARSELELVEQETTSRVKNVKYHTFPSVIHGNGPSKVHLNYFSNYMPDGWHSDTGCRKCEQDLLDLSSLEQEDSYPLVQLSIFIEDTMPFFSEFLQRIEKLSYPKSRIALFIHNNEQTLERVVAQFLLRHRSKFNSVKVVAPHEQVSELEARQMAIERCVAVNCDYQFSVNADVQLTNPDTLNFLITKNKKVIAPLVRRPGKLWSNFWGALNIDGYYARSEDYLAIVDMERRGIWNIPFMNSVYLIKVEVLHQLIDEVGKPFSDGDLDPDMALCSHLRNEGVFIYLSNEYEFGHLVVPDLKVDSEVHPDLWQIKANAKDWEDKYIHPGFWNATLSETKVTQPCPDVYMFPLFTPAMADAIVELMEFHGKWSTGNNEDERLTGGYENVPTIDIHMNQVGYEKQWLHLLATYPLKVVQKVYPGYDSKAHSIMMFVVRYKPSEQPFLRPHHDSSTWTMNVALNTHGQDYEGGGCRFLRYNCSATQIPKGYALIHPGRLTHYHEGLQTTKGTRYIAVSFVDP</sequence>
<gene>
    <name evidence="15" type="primary">Plod3</name>
</gene>
<comment type="cofactor">
    <cofactor evidence="1">
        <name>L-ascorbate</name>
        <dbReference type="ChEBI" id="CHEBI:38290"/>
    </cofactor>
</comment>
<feature type="signal peptide" evidence="13">
    <location>
        <begin position="1"/>
        <end position="18"/>
    </location>
</feature>